<dbReference type="KEGG" id="hjo:AY555_09785"/>
<evidence type="ECO:0000313" key="4">
    <source>
        <dbReference type="Proteomes" id="UP000076066"/>
    </source>
</evidence>
<feature type="transmembrane region" description="Helical" evidence="1">
    <location>
        <begin position="209"/>
        <end position="227"/>
    </location>
</feature>
<reference evidence="3 4" key="1">
    <citation type="submission" date="2016-02" db="EMBL/GenBank/DDBJ databases">
        <title>Complete Genome of H5569, the type strain of the newly described species Haematospirillium jordaniae.</title>
        <authorList>
            <person name="Nicholson A.C."/>
            <person name="Humrighouse B.W."/>
            <person name="Loparov V."/>
            <person name="McQuiston J.R."/>
        </authorList>
    </citation>
    <scope>NUCLEOTIDE SEQUENCE [LARGE SCALE GENOMIC DNA]</scope>
    <source>
        <strain evidence="3 4">H5569</strain>
    </source>
</reference>
<evidence type="ECO:0000259" key="2">
    <source>
        <dbReference type="Pfam" id="PF02517"/>
    </source>
</evidence>
<feature type="transmembrane region" description="Helical" evidence="1">
    <location>
        <begin position="120"/>
        <end position="143"/>
    </location>
</feature>
<dbReference type="GO" id="GO:0004175">
    <property type="term" value="F:endopeptidase activity"/>
    <property type="evidence" value="ECO:0007669"/>
    <property type="project" value="UniProtKB-ARBA"/>
</dbReference>
<organism evidence="3 4">
    <name type="scientific">Haematospirillum jordaniae</name>
    <dbReference type="NCBI Taxonomy" id="1549855"/>
    <lineage>
        <taxon>Bacteria</taxon>
        <taxon>Pseudomonadati</taxon>
        <taxon>Pseudomonadota</taxon>
        <taxon>Alphaproteobacteria</taxon>
        <taxon>Rhodospirillales</taxon>
        <taxon>Novispirillaceae</taxon>
        <taxon>Haematospirillum</taxon>
    </lineage>
</organism>
<evidence type="ECO:0000256" key="1">
    <source>
        <dbReference type="SAM" id="Phobius"/>
    </source>
</evidence>
<feature type="transmembrane region" description="Helical" evidence="1">
    <location>
        <begin position="42"/>
        <end position="61"/>
    </location>
</feature>
<dbReference type="STRING" id="1549855.AY555_09785"/>
<keyword evidence="1" id="KW-1133">Transmembrane helix</keyword>
<proteinExistence type="predicted"/>
<name>A0A143DH74_9PROT</name>
<feature type="transmembrane region" description="Helical" evidence="1">
    <location>
        <begin position="93"/>
        <end position="108"/>
    </location>
</feature>
<dbReference type="AlphaFoldDB" id="A0A143DH74"/>
<dbReference type="EMBL" id="CP014525">
    <property type="protein sequence ID" value="AMW35693.1"/>
    <property type="molecule type" value="Genomic_DNA"/>
</dbReference>
<keyword evidence="4" id="KW-1185">Reference proteome</keyword>
<dbReference type="Pfam" id="PF02517">
    <property type="entry name" value="Rce1-like"/>
    <property type="match status" value="1"/>
</dbReference>
<feature type="transmembrane region" description="Helical" evidence="1">
    <location>
        <begin position="149"/>
        <end position="173"/>
    </location>
</feature>
<dbReference type="Proteomes" id="UP000076066">
    <property type="component" value="Chromosome"/>
</dbReference>
<feature type="transmembrane region" description="Helical" evidence="1">
    <location>
        <begin position="234"/>
        <end position="253"/>
    </location>
</feature>
<gene>
    <name evidence="3" type="ORF">AY555_09785</name>
</gene>
<evidence type="ECO:0000313" key="3">
    <source>
        <dbReference type="EMBL" id="AMW35693.1"/>
    </source>
</evidence>
<dbReference type="InterPro" id="IPR003675">
    <property type="entry name" value="Rce1/LyrA-like_dom"/>
</dbReference>
<feature type="transmembrane region" description="Helical" evidence="1">
    <location>
        <begin position="185"/>
        <end position="203"/>
    </location>
</feature>
<feature type="transmembrane region" description="Helical" evidence="1">
    <location>
        <begin position="6"/>
        <end position="30"/>
    </location>
</feature>
<dbReference type="GO" id="GO:0080120">
    <property type="term" value="P:CAAX-box protein maturation"/>
    <property type="evidence" value="ECO:0007669"/>
    <property type="project" value="UniProtKB-ARBA"/>
</dbReference>
<feature type="domain" description="CAAX prenyl protease 2/Lysostaphin resistance protein A-like" evidence="2">
    <location>
        <begin position="148"/>
        <end position="243"/>
    </location>
</feature>
<protein>
    <recommendedName>
        <fullName evidence="2">CAAX prenyl protease 2/Lysostaphin resistance protein A-like domain-containing protein</fullName>
    </recommendedName>
</protein>
<accession>A0A143DH74</accession>
<keyword evidence="1" id="KW-0472">Membrane</keyword>
<keyword evidence="1" id="KW-0812">Transmembrane</keyword>
<sequence length="257" mass="27868">MSYTVLIAGYGAAALNGHLDFPALVPVLLLGLSAVLIQRERWIRTAGFALFTLTATVLALHKAPGFENLEVITADVLSEGAAPASLWLNLDKPLVGFWLMLFLPWCLAEPHTKHPVIQTALVLAGTVSVCLGLGFITDSITWAPKWPEWGWLWALNNLLLVSMAEEAFFRGFVQGGMERLWGHKRYGKTLALVLAALLFGLAYHRGGMAWISLATVAGIGYGLAWRAGGLRSAVATHFGLNLIHFSLFTYPILASAT</sequence>